<name>A0A2K8UHS9_9GAMM</name>
<dbReference type="KEGG" id="tsy:THSYN_06605"/>
<dbReference type="Proteomes" id="UP000232638">
    <property type="component" value="Chromosome"/>
</dbReference>
<evidence type="ECO:0000256" key="1">
    <source>
        <dbReference type="SAM" id="SignalP"/>
    </source>
</evidence>
<evidence type="ECO:0000313" key="3">
    <source>
        <dbReference type="Proteomes" id="UP000232638"/>
    </source>
</evidence>
<organism evidence="2 3">
    <name type="scientific">Candidatus Thiodictyon syntrophicum</name>
    <dbReference type="NCBI Taxonomy" id="1166950"/>
    <lineage>
        <taxon>Bacteria</taxon>
        <taxon>Pseudomonadati</taxon>
        <taxon>Pseudomonadota</taxon>
        <taxon>Gammaproteobacteria</taxon>
        <taxon>Chromatiales</taxon>
        <taxon>Chromatiaceae</taxon>
        <taxon>Thiodictyon</taxon>
    </lineage>
</organism>
<accession>A0A2K8UHS9</accession>
<feature type="signal peptide" evidence="1">
    <location>
        <begin position="1"/>
        <end position="23"/>
    </location>
</feature>
<dbReference type="AlphaFoldDB" id="A0A2K8UHS9"/>
<keyword evidence="1" id="KW-0732">Signal</keyword>
<dbReference type="EMBL" id="CP020370">
    <property type="protein sequence ID" value="AUB84671.1"/>
    <property type="molecule type" value="Genomic_DNA"/>
</dbReference>
<proteinExistence type="predicted"/>
<gene>
    <name evidence="2" type="ORF">THSYN_06605</name>
</gene>
<protein>
    <submittedName>
        <fullName evidence="2">Uncharacterized protein</fullName>
    </submittedName>
</protein>
<reference evidence="2 3" key="1">
    <citation type="submission" date="2017-03" db="EMBL/GenBank/DDBJ databases">
        <title>Complete genome sequence of Candidatus 'Thiodictyon syntrophicum' sp. nov. strain Cad16T, a photolithoautotroph purple sulfur bacterium isolated from an alpine meromictic lake.</title>
        <authorList>
            <person name="Luedin S.M."/>
            <person name="Pothier J.F."/>
            <person name="Danza F."/>
            <person name="Storelli N."/>
            <person name="Wittwer M."/>
            <person name="Tonolla M."/>
        </authorList>
    </citation>
    <scope>NUCLEOTIDE SEQUENCE [LARGE SCALE GENOMIC DNA]</scope>
    <source>
        <strain evidence="2 3">Cad16T</strain>
    </source>
</reference>
<sequence length="72" mass="7109">MNRSIALSLLAMGLAFAAAPASAVVYCKTVGVPKGCVARPVAKAPVAPAARAVAAPKPGNLNGGVNRAGLRR</sequence>
<keyword evidence="3" id="KW-1185">Reference proteome</keyword>
<feature type="chain" id="PRO_5014642433" evidence="1">
    <location>
        <begin position="24"/>
        <end position="72"/>
    </location>
</feature>
<evidence type="ECO:0000313" key="2">
    <source>
        <dbReference type="EMBL" id="AUB84671.1"/>
    </source>
</evidence>